<dbReference type="PRINTS" id="PR00909">
    <property type="entry name" value="SPERMDNBNDNG"/>
</dbReference>
<comment type="function">
    <text evidence="5">Required for the activity of the bacterial periplasmic transport system of putrescine.</text>
</comment>
<keyword evidence="8" id="KW-1185">Reference proteome</keyword>
<evidence type="ECO:0000256" key="4">
    <source>
        <dbReference type="ARBA" id="ARBA00022764"/>
    </source>
</evidence>
<evidence type="ECO:0000256" key="3">
    <source>
        <dbReference type="ARBA" id="ARBA00022729"/>
    </source>
</evidence>
<evidence type="ECO:0000313" key="7">
    <source>
        <dbReference type="EMBL" id="MEJ8571107.1"/>
    </source>
</evidence>
<keyword evidence="4 5" id="KW-0574">Periplasm</keyword>
<feature type="signal peptide" evidence="6">
    <location>
        <begin position="1"/>
        <end position="22"/>
    </location>
</feature>
<comment type="similarity">
    <text evidence="5">Belongs to the bacterial solute-binding protein PotD/PotF family.</text>
</comment>
<dbReference type="PIRSF" id="PIRSF019574">
    <property type="entry name" value="Periplasmic_polyamine_BP"/>
    <property type="match status" value="1"/>
</dbReference>
<accession>A0AAW9RC48</accession>
<keyword evidence="3 6" id="KW-0732">Signal</keyword>
<reference evidence="7 8" key="1">
    <citation type="submission" date="2024-02" db="EMBL/GenBank/DDBJ databases">
        <title>Genome analysis and characterization of Microbaculum marinisediminis sp. nov., isolated from marine sediment.</title>
        <authorList>
            <person name="Du Z.-J."/>
            <person name="Ye Y.-Q."/>
            <person name="Zhang Z.-R."/>
            <person name="Yuan S.-M."/>
            <person name="Zhang X.-Y."/>
        </authorList>
    </citation>
    <scope>NUCLEOTIDE SEQUENCE [LARGE SCALE GENOMIC DNA]</scope>
    <source>
        <strain evidence="7 8">SDUM1044001</strain>
    </source>
</reference>
<gene>
    <name evidence="7" type="ORF">V3328_06465</name>
</gene>
<dbReference type="PANTHER" id="PTHR30222">
    <property type="entry name" value="SPERMIDINE/PUTRESCINE-BINDING PERIPLASMIC PROTEIN"/>
    <property type="match status" value="1"/>
</dbReference>
<dbReference type="GO" id="GO:0015846">
    <property type="term" value="P:polyamine transport"/>
    <property type="evidence" value="ECO:0007669"/>
    <property type="project" value="InterPro"/>
</dbReference>
<evidence type="ECO:0000256" key="5">
    <source>
        <dbReference type="PIRNR" id="PIRNR019574"/>
    </source>
</evidence>
<dbReference type="GO" id="GO:0042597">
    <property type="term" value="C:periplasmic space"/>
    <property type="evidence" value="ECO:0007669"/>
    <property type="project" value="UniProtKB-SubCell"/>
</dbReference>
<dbReference type="EMBL" id="JAZHOF010000002">
    <property type="protein sequence ID" value="MEJ8571107.1"/>
    <property type="molecule type" value="Genomic_DNA"/>
</dbReference>
<dbReference type="Proteomes" id="UP001378188">
    <property type="component" value="Unassembled WGS sequence"/>
</dbReference>
<evidence type="ECO:0000256" key="6">
    <source>
        <dbReference type="SAM" id="SignalP"/>
    </source>
</evidence>
<dbReference type="Gene3D" id="3.40.190.10">
    <property type="entry name" value="Periplasmic binding protein-like II"/>
    <property type="match status" value="2"/>
</dbReference>
<feature type="chain" id="PRO_5043567017" description="Putrescine-binding periplasmic protein" evidence="6">
    <location>
        <begin position="23"/>
        <end position="363"/>
    </location>
</feature>
<comment type="subcellular location">
    <subcellularLocation>
        <location evidence="1 5">Periplasm</location>
    </subcellularLocation>
</comment>
<comment type="caution">
    <text evidence="7">The sequence shown here is derived from an EMBL/GenBank/DDBJ whole genome shotgun (WGS) entry which is preliminary data.</text>
</comment>
<proteinExistence type="inferred from homology"/>
<evidence type="ECO:0000256" key="1">
    <source>
        <dbReference type="ARBA" id="ARBA00004418"/>
    </source>
</evidence>
<evidence type="ECO:0000256" key="2">
    <source>
        <dbReference type="ARBA" id="ARBA00022448"/>
    </source>
</evidence>
<dbReference type="GO" id="GO:0019808">
    <property type="term" value="F:polyamine binding"/>
    <property type="evidence" value="ECO:0007669"/>
    <property type="project" value="InterPro"/>
</dbReference>
<dbReference type="InterPro" id="IPR006059">
    <property type="entry name" value="SBP"/>
</dbReference>
<dbReference type="Pfam" id="PF13416">
    <property type="entry name" value="SBP_bac_8"/>
    <property type="match status" value="1"/>
</dbReference>
<keyword evidence="2 5" id="KW-0813">Transport</keyword>
<dbReference type="PANTHER" id="PTHR30222:SF12">
    <property type="entry name" value="NORSPERMIDINE SENSOR"/>
    <property type="match status" value="1"/>
</dbReference>
<evidence type="ECO:0000313" key="8">
    <source>
        <dbReference type="Proteomes" id="UP001378188"/>
    </source>
</evidence>
<dbReference type="SUPFAM" id="SSF53850">
    <property type="entry name" value="Periplasmic binding protein-like II"/>
    <property type="match status" value="1"/>
</dbReference>
<sequence>MILKPLASALVLSAAMCVAASAQDNVVHVYNWSDYIGEDVLKQFTDETGIKVVYDVFDSNDILETKLLAGGTGYDVVVPSGTFLARQIQAGVFQPLDKSKLPNIEHQWKDISDRIAKFDPGNEHAVNYMWGTTGIGYNVGKIEERMPDAPVNSWAMIFDPDVVSKFKDCGIHMLDAADEMIPAALNYLGKDPDSHDTADIEEAAKLIESIRPNIQKFHSSEYIEALANGNICLAVGWSGDVLQARDRAAEADTGVEIAYSIPKEGALMWFDNLAIPADAPHPDAAHAFINFMMKPEVAAENSNYIYYANGNKDSQPLLEEDVIGDTAIYPDEETVGRLYTTTPFDPRTQRVVTRAWTRIKSGT</sequence>
<protein>
    <recommendedName>
        <fullName evidence="5">Putrescine-binding periplasmic protein</fullName>
    </recommendedName>
</protein>
<dbReference type="RefSeq" id="WP_340328791.1">
    <property type="nucleotide sequence ID" value="NZ_JAZHOF010000002.1"/>
</dbReference>
<name>A0AAW9RC48_9HYPH</name>
<dbReference type="AlphaFoldDB" id="A0AAW9RC48"/>
<organism evidence="7 8">
    <name type="scientific">Microbaculum marinum</name>
    <dbReference type="NCBI Taxonomy" id="1764581"/>
    <lineage>
        <taxon>Bacteria</taxon>
        <taxon>Pseudomonadati</taxon>
        <taxon>Pseudomonadota</taxon>
        <taxon>Alphaproteobacteria</taxon>
        <taxon>Hyphomicrobiales</taxon>
        <taxon>Tepidamorphaceae</taxon>
        <taxon>Microbaculum</taxon>
    </lineage>
</organism>
<dbReference type="CDD" id="cd13659">
    <property type="entry name" value="PBP2_PotF"/>
    <property type="match status" value="1"/>
</dbReference>
<dbReference type="InterPro" id="IPR001188">
    <property type="entry name" value="Sperm_putr-bd"/>
</dbReference>